<evidence type="ECO:0000313" key="2">
    <source>
        <dbReference type="EMBL" id="MER2248333.1"/>
    </source>
</evidence>
<evidence type="ECO:0000313" key="3">
    <source>
        <dbReference type="Proteomes" id="UP001480955"/>
    </source>
</evidence>
<sequence length="242" mass="26533">MLDISNAKTMARTLRTSLSQRSIDLPHSACLELVARQFGFADWNVLSARLEKPEASGRPLVPPKGWFAFGSISDTTHRLGLDPDRPGAALIESITARGHGADLTGLIAVLMQSIKADAFLGQRLRLTAEIRTQDADLATLWMRVDGHERRGLAFDNMMDRKDHGPLNGTAEWTRRAIVLDVAAEAGSLHHGFFLKGYGRAWARSFRIEAVGAEVPVTTIPHRETCDAARLPAGPANLDFCER</sequence>
<accession>A0ABV1QG35</accession>
<keyword evidence="3" id="KW-1185">Reference proteome</keyword>
<feature type="domain" description="Glyoxalase-related protein" evidence="1">
    <location>
        <begin position="4"/>
        <end position="53"/>
    </location>
</feature>
<dbReference type="Proteomes" id="UP001480955">
    <property type="component" value="Unassembled WGS sequence"/>
</dbReference>
<comment type="caution">
    <text evidence="2">The sequence shown here is derived from an EMBL/GenBank/DDBJ whole genome shotgun (WGS) entry which is preliminary data.</text>
</comment>
<organism evidence="2 3">
    <name type="scientific">Methylorubrum podarium</name>
    <dbReference type="NCBI Taxonomy" id="200476"/>
    <lineage>
        <taxon>Bacteria</taxon>
        <taxon>Pseudomonadati</taxon>
        <taxon>Pseudomonadota</taxon>
        <taxon>Alphaproteobacteria</taxon>
        <taxon>Hyphomicrobiales</taxon>
        <taxon>Methylobacteriaceae</taxon>
        <taxon>Methylorubrum</taxon>
    </lineage>
</organism>
<gene>
    <name evidence="2" type="ORF">ABS772_00255</name>
</gene>
<protein>
    <submittedName>
        <fullName evidence="2">Glyoxalase superfamily protein</fullName>
    </submittedName>
</protein>
<dbReference type="InterPro" id="IPR045517">
    <property type="entry name" value="Glyoxalase_8"/>
</dbReference>
<reference evidence="2 3" key="1">
    <citation type="submission" date="2024-06" db="EMBL/GenBank/DDBJ databases">
        <authorList>
            <person name="Campbell A.G."/>
        </authorList>
    </citation>
    <scope>NUCLEOTIDE SEQUENCE [LARGE SCALE GENOMIC DNA]</scope>
    <source>
        <strain evidence="2 3">EM12</strain>
    </source>
</reference>
<evidence type="ECO:0000259" key="1">
    <source>
        <dbReference type="Pfam" id="PF20066"/>
    </source>
</evidence>
<dbReference type="EMBL" id="JBELQE010000005">
    <property type="protein sequence ID" value="MER2248333.1"/>
    <property type="molecule type" value="Genomic_DNA"/>
</dbReference>
<dbReference type="Pfam" id="PF20066">
    <property type="entry name" value="Glyoxalase_8"/>
    <property type="match status" value="1"/>
</dbReference>
<dbReference type="Gene3D" id="2.60.120.260">
    <property type="entry name" value="Galactose-binding domain-like"/>
    <property type="match status" value="1"/>
</dbReference>
<dbReference type="RefSeq" id="WP_350391607.1">
    <property type="nucleotide sequence ID" value="NZ_JBELQE010000005.1"/>
</dbReference>
<name>A0ABV1QG35_9HYPH</name>
<proteinExistence type="predicted"/>